<keyword evidence="4" id="KW-1185">Reference proteome</keyword>
<dbReference type="PANTHER" id="PTHR11075:SF54">
    <property type="entry name" value="LARGE RIBOSOMAL SUBUNIT PROTEIN ML62"/>
    <property type="match status" value="1"/>
</dbReference>
<dbReference type="HOGENOM" id="CLU_089470_0_1_1"/>
<dbReference type="Gene3D" id="3.30.160.20">
    <property type="match status" value="1"/>
</dbReference>
<name>S8AV16_PENO1</name>
<feature type="domain" description="Prokaryotic-type class I peptide chain release factors" evidence="2">
    <location>
        <begin position="67"/>
        <end position="215"/>
    </location>
</feature>
<dbReference type="STRING" id="933388.S8AV16"/>
<dbReference type="PhylomeDB" id="S8AV16"/>
<evidence type="ECO:0000259" key="2">
    <source>
        <dbReference type="Pfam" id="PF00472"/>
    </source>
</evidence>
<protein>
    <recommendedName>
        <fullName evidence="2">Prokaryotic-type class I peptide chain release factors domain-containing protein</fullName>
    </recommendedName>
</protein>
<dbReference type="GO" id="GO:0070126">
    <property type="term" value="P:mitochondrial translational termination"/>
    <property type="evidence" value="ECO:0007669"/>
    <property type="project" value="TreeGrafter"/>
</dbReference>
<evidence type="ECO:0000313" key="4">
    <source>
        <dbReference type="Proteomes" id="UP000019376"/>
    </source>
</evidence>
<gene>
    <name evidence="3" type="ORF">PDE_04998</name>
</gene>
<feature type="region of interest" description="Disordered" evidence="1">
    <location>
        <begin position="75"/>
        <end position="100"/>
    </location>
</feature>
<dbReference type="Pfam" id="PF00472">
    <property type="entry name" value="RF-1"/>
    <property type="match status" value="1"/>
</dbReference>
<sequence>MLLRPQFVAHLSRRHSPSLFPLRIIAPGPYSQAAKFASSRSSDPPDPQDVELARTWLQAFQSGVQSIPRQLGQISFSRSSGPGGQNVNKSVQARSTSTGPLSPYQISLVNSKATLKVPLSALLPLVPRLLHPPLRASRFATERSQTLVIQSDESRQQSANVEACYEKLNQLLISSAKEMIPGETSQAQRDRVTKLQRAQNESRLQSKKFHSSKKSNRRGGKYDD</sequence>
<organism evidence="3 4">
    <name type="scientific">Penicillium oxalicum (strain 114-2 / CGMCC 5302)</name>
    <name type="common">Penicillium decumbens</name>
    <dbReference type="NCBI Taxonomy" id="933388"/>
    <lineage>
        <taxon>Eukaryota</taxon>
        <taxon>Fungi</taxon>
        <taxon>Dikarya</taxon>
        <taxon>Ascomycota</taxon>
        <taxon>Pezizomycotina</taxon>
        <taxon>Eurotiomycetes</taxon>
        <taxon>Eurotiomycetidae</taxon>
        <taxon>Eurotiales</taxon>
        <taxon>Aspergillaceae</taxon>
        <taxon>Penicillium</taxon>
    </lineage>
</organism>
<evidence type="ECO:0000313" key="3">
    <source>
        <dbReference type="EMBL" id="EPS30048.1"/>
    </source>
</evidence>
<dbReference type="OrthoDB" id="270639at2759"/>
<dbReference type="InterPro" id="IPR052104">
    <property type="entry name" value="Mito_Release_Factor_mL62"/>
</dbReference>
<dbReference type="GO" id="GO:0005762">
    <property type="term" value="C:mitochondrial large ribosomal subunit"/>
    <property type="evidence" value="ECO:0007669"/>
    <property type="project" value="TreeGrafter"/>
</dbReference>
<reference evidence="3 4" key="1">
    <citation type="journal article" date="2013" name="PLoS ONE">
        <title>Genomic and secretomic analyses reveal unique features of the lignocellulolytic enzyme system of Penicillium decumbens.</title>
        <authorList>
            <person name="Liu G."/>
            <person name="Zhang L."/>
            <person name="Wei X."/>
            <person name="Zou G."/>
            <person name="Qin Y."/>
            <person name="Ma L."/>
            <person name="Li J."/>
            <person name="Zheng H."/>
            <person name="Wang S."/>
            <person name="Wang C."/>
            <person name="Xun L."/>
            <person name="Zhao G.-P."/>
            <person name="Zhou Z."/>
            <person name="Qu Y."/>
        </authorList>
    </citation>
    <scope>NUCLEOTIDE SEQUENCE [LARGE SCALE GENOMIC DNA]</scope>
    <source>
        <strain evidence="4">114-2 / CGMCC 5302</strain>
    </source>
</reference>
<accession>S8AV16</accession>
<evidence type="ECO:0000256" key="1">
    <source>
        <dbReference type="SAM" id="MobiDB-lite"/>
    </source>
</evidence>
<dbReference type="InterPro" id="IPR000352">
    <property type="entry name" value="Pep_chain_release_fac_I"/>
</dbReference>
<feature type="region of interest" description="Disordered" evidence="1">
    <location>
        <begin position="182"/>
        <end position="224"/>
    </location>
</feature>
<proteinExistence type="predicted"/>
<dbReference type="AlphaFoldDB" id="S8AV16"/>
<feature type="compositionally biased region" description="Basic residues" evidence="1">
    <location>
        <begin position="205"/>
        <end position="224"/>
    </location>
</feature>
<dbReference type="eggNOG" id="KOG3429">
    <property type="taxonomic scope" value="Eukaryota"/>
</dbReference>
<dbReference type="EMBL" id="KB644412">
    <property type="protein sequence ID" value="EPS30048.1"/>
    <property type="molecule type" value="Genomic_DNA"/>
</dbReference>
<dbReference type="PANTHER" id="PTHR11075">
    <property type="entry name" value="PEPTIDE CHAIN RELEASE FACTOR"/>
    <property type="match status" value="1"/>
</dbReference>
<dbReference type="GO" id="GO:0016150">
    <property type="term" value="F:translation release factor activity, codon nonspecific"/>
    <property type="evidence" value="ECO:0007669"/>
    <property type="project" value="TreeGrafter"/>
</dbReference>
<dbReference type="SUPFAM" id="SSF110916">
    <property type="entry name" value="Peptidyl-tRNA hydrolase domain-like"/>
    <property type="match status" value="1"/>
</dbReference>
<dbReference type="Proteomes" id="UP000019376">
    <property type="component" value="Unassembled WGS sequence"/>
</dbReference>
<dbReference type="GO" id="GO:0004045">
    <property type="term" value="F:peptidyl-tRNA hydrolase activity"/>
    <property type="evidence" value="ECO:0007669"/>
    <property type="project" value="TreeGrafter"/>
</dbReference>